<dbReference type="PANTHER" id="PTHR43798:SF31">
    <property type="entry name" value="AB HYDROLASE SUPERFAMILY PROTEIN YCLE"/>
    <property type="match status" value="1"/>
</dbReference>
<reference evidence="3 4" key="1">
    <citation type="submission" date="2020-04" db="EMBL/GenBank/DDBJ databases">
        <authorList>
            <person name="Liu S."/>
        </authorList>
    </citation>
    <scope>NUCLEOTIDE SEQUENCE [LARGE SCALE GENOMIC DNA]</scope>
    <source>
        <strain evidence="3 4">CGMCC 1.15091</strain>
    </source>
</reference>
<dbReference type="Gene3D" id="3.40.50.1820">
    <property type="entry name" value="alpha/beta hydrolase"/>
    <property type="match status" value="1"/>
</dbReference>
<keyword evidence="1 3" id="KW-0378">Hydrolase</keyword>
<dbReference type="InterPro" id="IPR022742">
    <property type="entry name" value="Hydrolase_4"/>
</dbReference>
<dbReference type="Proteomes" id="UP000523795">
    <property type="component" value="Unassembled WGS sequence"/>
</dbReference>
<evidence type="ECO:0000256" key="1">
    <source>
        <dbReference type="ARBA" id="ARBA00022801"/>
    </source>
</evidence>
<dbReference type="PIRSF" id="PIRSF017388">
    <property type="entry name" value="Esterase_lipase"/>
    <property type="match status" value="1"/>
</dbReference>
<dbReference type="InterPro" id="IPR012354">
    <property type="entry name" value="Esterase_lipase"/>
</dbReference>
<keyword evidence="4" id="KW-1185">Reference proteome</keyword>
<sequence length="260" mass="27962">MTSTQPAPTGTGSSGGNGTVGIVLGHGFTGSPHSILDWAGYLSAQGFAVSLPLLPGHGTRWQDLARTSWQEWYGAYERAWDELARERSAVFAAGLSMGGTLALRLASRRPVAGVAVVNPALSIADPAARYAGLLRYAVRSVKAVRNDIKRPGMDEQAYLRTPVSAVHQLRRLIVDTAAALPAVTAPTLVFRSAVGHVVPDSSVDIIRRRIGSSRVEVVPLLESFHVATMDNDAETIFARTAGFMAEHGRSPRRGRREDRR</sequence>
<evidence type="ECO:0000313" key="4">
    <source>
        <dbReference type="Proteomes" id="UP000523795"/>
    </source>
</evidence>
<evidence type="ECO:0000259" key="2">
    <source>
        <dbReference type="Pfam" id="PF12146"/>
    </source>
</evidence>
<comment type="caution">
    <text evidence="3">The sequence shown here is derived from an EMBL/GenBank/DDBJ whole genome shotgun (WGS) entry which is preliminary data.</text>
</comment>
<accession>A0ABX1JPI8</accession>
<gene>
    <name evidence="3" type="ORF">HER39_10595</name>
</gene>
<dbReference type="InterPro" id="IPR050266">
    <property type="entry name" value="AB_hydrolase_sf"/>
</dbReference>
<evidence type="ECO:0000313" key="3">
    <source>
        <dbReference type="EMBL" id="NKX51001.1"/>
    </source>
</evidence>
<dbReference type="InterPro" id="IPR029058">
    <property type="entry name" value="AB_hydrolase_fold"/>
</dbReference>
<dbReference type="PANTHER" id="PTHR43798">
    <property type="entry name" value="MONOACYLGLYCEROL LIPASE"/>
    <property type="match status" value="1"/>
</dbReference>
<dbReference type="EMBL" id="JAAZSR010000157">
    <property type="protein sequence ID" value="NKX51001.1"/>
    <property type="molecule type" value="Genomic_DNA"/>
</dbReference>
<protein>
    <submittedName>
        <fullName evidence="3">Alpha/beta fold hydrolase</fullName>
    </submittedName>
</protein>
<feature type="domain" description="Serine aminopeptidase S33" evidence="2">
    <location>
        <begin position="22"/>
        <end position="230"/>
    </location>
</feature>
<dbReference type="Pfam" id="PF12146">
    <property type="entry name" value="Hydrolase_4"/>
    <property type="match status" value="1"/>
</dbReference>
<name>A0ABX1JPI8_9MICC</name>
<dbReference type="GO" id="GO:0016787">
    <property type="term" value="F:hydrolase activity"/>
    <property type="evidence" value="ECO:0007669"/>
    <property type="project" value="UniProtKB-KW"/>
</dbReference>
<organism evidence="3 4">
    <name type="scientific">Arthrobacter deserti</name>
    <dbReference type="NCBI Taxonomy" id="1742687"/>
    <lineage>
        <taxon>Bacteria</taxon>
        <taxon>Bacillati</taxon>
        <taxon>Actinomycetota</taxon>
        <taxon>Actinomycetes</taxon>
        <taxon>Micrococcales</taxon>
        <taxon>Micrococcaceae</taxon>
        <taxon>Arthrobacter</taxon>
    </lineage>
</organism>
<dbReference type="SUPFAM" id="SSF53474">
    <property type="entry name" value="alpha/beta-Hydrolases"/>
    <property type="match status" value="1"/>
</dbReference>
<proteinExistence type="predicted"/>